<feature type="transmembrane region" description="Helical" evidence="1">
    <location>
        <begin position="334"/>
        <end position="356"/>
    </location>
</feature>
<keyword evidence="3" id="KW-1185">Reference proteome</keyword>
<dbReference type="AlphaFoldDB" id="A0A177DLL2"/>
<dbReference type="RefSeq" id="XP_018385130.1">
    <property type="nucleotide sequence ID" value="XM_018534567.1"/>
</dbReference>
<organism evidence="2 3">
    <name type="scientific">Alternaria alternata</name>
    <name type="common">Alternaria rot fungus</name>
    <name type="synonym">Torula alternata</name>
    <dbReference type="NCBI Taxonomy" id="5599"/>
    <lineage>
        <taxon>Eukaryota</taxon>
        <taxon>Fungi</taxon>
        <taxon>Dikarya</taxon>
        <taxon>Ascomycota</taxon>
        <taxon>Pezizomycotina</taxon>
        <taxon>Dothideomycetes</taxon>
        <taxon>Pleosporomycetidae</taxon>
        <taxon>Pleosporales</taxon>
        <taxon>Pleosporineae</taxon>
        <taxon>Pleosporaceae</taxon>
        <taxon>Alternaria</taxon>
        <taxon>Alternaria sect. Alternaria</taxon>
        <taxon>Alternaria alternata complex</taxon>
    </lineage>
</organism>
<evidence type="ECO:0000256" key="1">
    <source>
        <dbReference type="SAM" id="Phobius"/>
    </source>
</evidence>
<reference evidence="2 3" key="1">
    <citation type="submission" date="2016-05" db="EMBL/GenBank/DDBJ databases">
        <title>Comparative analysis of secretome profiles of manganese(II)-oxidizing ascomycete fungi.</title>
        <authorList>
            <consortium name="DOE Joint Genome Institute"/>
            <person name="Zeiner C.A."/>
            <person name="Purvine S.O."/>
            <person name="Zink E.M."/>
            <person name="Wu S."/>
            <person name="Pasa-Tolic L."/>
            <person name="Chaput D.L."/>
            <person name="Haridas S."/>
            <person name="Grigoriev I.V."/>
            <person name="Santelli C.M."/>
            <person name="Hansel C.M."/>
        </authorList>
    </citation>
    <scope>NUCLEOTIDE SEQUENCE [LARGE SCALE GENOMIC DNA]</scope>
    <source>
        <strain evidence="2 3">SRC1lrK2f</strain>
    </source>
</reference>
<gene>
    <name evidence="2" type="ORF">CC77DRAFT_937730</name>
</gene>
<dbReference type="VEuPathDB" id="FungiDB:CC77DRAFT_937730"/>
<proteinExistence type="predicted"/>
<feature type="transmembrane region" description="Helical" evidence="1">
    <location>
        <begin position="126"/>
        <end position="148"/>
    </location>
</feature>
<protein>
    <submittedName>
        <fullName evidence="2">Uncharacterized protein</fullName>
    </submittedName>
</protein>
<evidence type="ECO:0000313" key="2">
    <source>
        <dbReference type="EMBL" id="OAG19709.1"/>
    </source>
</evidence>
<dbReference type="Proteomes" id="UP000077248">
    <property type="component" value="Unassembled WGS sequence"/>
</dbReference>
<accession>A0A177DLL2</accession>
<dbReference type="OMA" id="IMNVEAC"/>
<sequence length="374" mass="41528">MATSTARAGRPNNNALLAVMAVLAGIGLYTMRITTAQNEVPVGFLDVAASGTLPNGVSLKKHYTGIRILDEGLSFLVAAFLYGPTGWSETFYWQQLHFLLQITPLLAVHGVEACRERNQGSWVKYISLWAFIYQNVGGACIVTLWWLAFHRISSPKSYFQTGRTVPLPYARAILPGILLFYVVPTIALFIPGLDSDMLQSLLAFWQFTPIFANIPLWFVALSGSSTVITTKNKSADVRSLKILYAFAFVVSVATHWITIRGISLSDNPDVTYARVFIPSTYTWKKGMEWGLLFIFQWDWLIIGSMYIIPSWVAICDVQRVKNGEATLENIFESFLVIAAVTAMGGPGATLAAVWFWREGKMAEIENASGARKMQ</sequence>
<dbReference type="GeneID" id="29120161"/>
<dbReference type="STRING" id="5599.A0A177DLL2"/>
<feature type="transmembrane region" description="Helical" evidence="1">
    <location>
        <begin position="289"/>
        <end position="314"/>
    </location>
</feature>
<keyword evidence="1" id="KW-1133">Transmembrane helix</keyword>
<dbReference type="EMBL" id="KV441480">
    <property type="protein sequence ID" value="OAG19709.1"/>
    <property type="molecule type" value="Genomic_DNA"/>
</dbReference>
<evidence type="ECO:0000313" key="3">
    <source>
        <dbReference type="Proteomes" id="UP000077248"/>
    </source>
</evidence>
<feature type="transmembrane region" description="Helical" evidence="1">
    <location>
        <begin position="169"/>
        <end position="190"/>
    </location>
</feature>
<feature type="transmembrane region" description="Helical" evidence="1">
    <location>
        <begin position="12"/>
        <end position="31"/>
    </location>
</feature>
<keyword evidence="1" id="KW-0472">Membrane</keyword>
<name>A0A177DLL2_ALTAL</name>
<feature type="transmembrane region" description="Helical" evidence="1">
    <location>
        <begin position="242"/>
        <end position="259"/>
    </location>
</feature>
<dbReference type="KEGG" id="aalt:CC77DRAFT_937730"/>
<feature type="transmembrane region" description="Helical" evidence="1">
    <location>
        <begin position="210"/>
        <end position="230"/>
    </location>
</feature>
<keyword evidence="1" id="KW-0812">Transmembrane</keyword>